<reference evidence="1 2" key="2">
    <citation type="journal article" date="2011" name="Mol. Biol. Evol.">
        <title>Unity in variety--the pan-genome of the Chlamydiae.</title>
        <authorList>
            <person name="Collingro A."/>
            <person name="Tischler P."/>
            <person name="Weinmaier T."/>
            <person name="Penz T."/>
            <person name="Heinz E."/>
            <person name="Brunham R.C."/>
            <person name="Read T.D."/>
            <person name="Bavoil P.M."/>
            <person name="Sachse K."/>
            <person name="Kahane S."/>
            <person name="Friedman M.G."/>
            <person name="Rattei T."/>
            <person name="Myers G.S."/>
            <person name="Horn M."/>
        </authorList>
    </citation>
    <scope>NUCLEOTIDE SEQUENCE [LARGE SCALE GENOMIC DNA]</scope>
    <source>
        <strain evidence="2">ATCC VR-1471 / Z</strain>
    </source>
</reference>
<name>F8L9A2_SIMNZ</name>
<sequence>MEYFKDEDLKRSMKYIFQPLEKCKACFEKFYKQSPSIWEWS</sequence>
<dbReference type="AlphaFoldDB" id="F8L9A2"/>
<dbReference type="EMBL" id="FR872582">
    <property type="protein sequence ID" value="CCB89419.1"/>
    <property type="molecule type" value="Genomic_DNA"/>
</dbReference>
<evidence type="ECO:0000313" key="1">
    <source>
        <dbReference type="EMBL" id="CCB89419.1"/>
    </source>
</evidence>
<dbReference type="Proteomes" id="UP000000496">
    <property type="component" value="Chromosome gsn.131"/>
</dbReference>
<gene>
    <name evidence="1" type="ordered locus">SNE_A15420</name>
</gene>
<organism evidence="1 2">
    <name type="scientific">Simkania negevensis (strain ATCC VR-1471 / DSM 27360 / Z)</name>
    <dbReference type="NCBI Taxonomy" id="331113"/>
    <lineage>
        <taxon>Bacteria</taxon>
        <taxon>Pseudomonadati</taxon>
        <taxon>Chlamydiota</taxon>
        <taxon>Chlamydiia</taxon>
        <taxon>Parachlamydiales</taxon>
        <taxon>Simkaniaceae</taxon>
        <taxon>Simkania</taxon>
    </lineage>
</organism>
<dbReference type="HOGENOM" id="CLU_3276694_0_0_0"/>
<accession>F8L9A2</accession>
<keyword evidence="2" id="KW-1185">Reference proteome</keyword>
<proteinExistence type="predicted"/>
<dbReference type="KEGG" id="sng:SNE_A15420"/>
<protein>
    <submittedName>
        <fullName evidence="1">Uncharacterized protein</fullName>
    </submittedName>
</protein>
<reference key="1">
    <citation type="journal article" date="2011" name="Mol. Biol. Evol.">
        <title>Unity in variety -- the pan-genome of the Chlamydiae.</title>
        <authorList>
            <person name="Collingro A."/>
            <person name="Tischler P."/>
            <person name="Weinmaier T."/>
            <person name="Penz T."/>
            <person name="Heinz E."/>
            <person name="Brunham R.C."/>
            <person name="Read T.D."/>
            <person name="Bavoil P.M."/>
            <person name="Sachse K."/>
            <person name="Kahane S."/>
            <person name="Friedman M.G."/>
            <person name="Rattei T."/>
            <person name="Myers G.S.A."/>
            <person name="Horn M."/>
        </authorList>
    </citation>
    <scope>NUCLEOTIDE SEQUENCE</scope>
    <source>
        <strain>Z</strain>
    </source>
</reference>
<evidence type="ECO:0000313" key="2">
    <source>
        <dbReference type="Proteomes" id="UP000000496"/>
    </source>
</evidence>